<evidence type="ECO:0000256" key="8">
    <source>
        <dbReference type="RuleBase" id="RU363041"/>
    </source>
</evidence>
<dbReference type="GO" id="GO:0005886">
    <property type="term" value="C:plasma membrane"/>
    <property type="evidence" value="ECO:0007669"/>
    <property type="project" value="UniProtKB-SubCell"/>
</dbReference>
<organism evidence="9 10">
    <name type="scientific">Geomonas terrae</name>
    <dbReference type="NCBI Taxonomy" id="2562681"/>
    <lineage>
        <taxon>Bacteria</taxon>
        <taxon>Pseudomonadati</taxon>
        <taxon>Thermodesulfobacteriota</taxon>
        <taxon>Desulfuromonadia</taxon>
        <taxon>Geobacterales</taxon>
        <taxon>Geobacteraceae</taxon>
        <taxon>Geomonas</taxon>
    </lineage>
</organism>
<keyword evidence="3" id="KW-0813">Transport</keyword>
<dbReference type="Pfam" id="PF01925">
    <property type="entry name" value="TauE"/>
    <property type="match status" value="1"/>
</dbReference>
<comment type="similarity">
    <text evidence="2 8">Belongs to the 4-toluene sulfonate uptake permease (TSUP) (TC 2.A.102) family.</text>
</comment>
<keyword evidence="7 8" id="KW-0472">Membrane</keyword>
<feature type="transmembrane region" description="Helical" evidence="8">
    <location>
        <begin position="117"/>
        <end position="136"/>
    </location>
</feature>
<feature type="transmembrane region" description="Helical" evidence="8">
    <location>
        <begin position="85"/>
        <end position="105"/>
    </location>
</feature>
<feature type="transmembrane region" description="Helical" evidence="8">
    <location>
        <begin position="213"/>
        <end position="229"/>
    </location>
</feature>
<reference evidence="9 10" key="1">
    <citation type="submission" date="2019-04" db="EMBL/GenBank/DDBJ databases">
        <title>Geobacter oryzae sp. nov., ferric-reducing bacteria isolated from paddy soil.</title>
        <authorList>
            <person name="Xu Z."/>
            <person name="Masuda Y."/>
            <person name="Itoh H."/>
            <person name="Senoo K."/>
        </authorList>
    </citation>
    <scope>NUCLEOTIDE SEQUENCE [LARGE SCALE GENOMIC DNA]</scope>
    <source>
        <strain evidence="9 10">Red111</strain>
    </source>
</reference>
<dbReference type="InterPro" id="IPR002781">
    <property type="entry name" value="TM_pro_TauE-like"/>
</dbReference>
<proteinExistence type="inferred from homology"/>
<dbReference type="EMBL" id="SRSC01000001">
    <property type="protein sequence ID" value="TGU74129.1"/>
    <property type="molecule type" value="Genomic_DNA"/>
</dbReference>
<evidence type="ECO:0000256" key="6">
    <source>
        <dbReference type="ARBA" id="ARBA00022989"/>
    </source>
</evidence>
<keyword evidence="10" id="KW-1185">Reference proteome</keyword>
<dbReference type="Proteomes" id="UP000306416">
    <property type="component" value="Unassembled WGS sequence"/>
</dbReference>
<keyword evidence="4 8" id="KW-1003">Cell membrane</keyword>
<dbReference type="InterPro" id="IPR052017">
    <property type="entry name" value="TSUP"/>
</dbReference>
<evidence type="ECO:0000256" key="7">
    <source>
        <dbReference type="ARBA" id="ARBA00023136"/>
    </source>
</evidence>
<protein>
    <recommendedName>
        <fullName evidence="8">Probable membrane transporter protein</fullName>
    </recommendedName>
</protein>
<sequence length="261" mass="27432">MLPADGVERSCLREGLMRFFTILSVAFLASLLSSMSGAGSAMLTTPVWLALGFPLPVAIASNQLNGAAWTPLAARNYLKGRPVDWALLRIMVVCGLAGAWVGTLIVRGIDAALLQRVIGSIILLLVAVVACNPALGRSEGEPLLSRGVTGLLAFPLGVYESFFGSGNGLFTSMLLAKGRGQTLVASLGCYYAIAFFWNCFAVAVYSAAGFADARLMLPSTIGSVFGAYLGSRLGRQKGHDWVRGLFVLLGGVLGLKLALGW</sequence>
<evidence type="ECO:0000256" key="3">
    <source>
        <dbReference type="ARBA" id="ARBA00022448"/>
    </source>
</evidence>
<evidence type="ECO:0000256" key="2">
    <source>
        <dbReference type="ARBA" id="ARBA00009142"/>
    </source>
</evidence>
<comment type="subcellular location">
    <subcellularLocation>
        <location evidence="1 8">Cell membrane</location>
        <topology evidence="1 8">Multi-pass membrane protein</topology>
    </subcellularLocation>
</comment>
<evidence type="ECO:0000256" key="1">
    <source>
        <dbReference type="ARBA" id="ARBA00004651"/>
    </source>
</evidence>
<accession>A0A4S1CKC6</accession>
<evidence type="ECO:0000313" key="10">
    <source>
        <dbReference type="Proteomes" id="UP000306416"/>
    </source>
</evidence>
<feature type="transmembrane region" description="Helical" evidence="8">
    <location>
        <begin position="156"/>
        <end position="176"/>
    </location>
</feature>
<evidence type="ECO:0000256" key="5">
    <source>
        <dbReference type="ARBA" id="ARBA00022692"/>
    </source>
</evidence>
<name>A0A4S1CKC6_9BACT</name>
<gene>
    <name evidence="9" type="ORF">E4633_01275</name>
</gene>
<comment type="caution">
    <text evidence="9">The sequence shown here is derived from an EMBL/GenBank/DDBJ whole genome shotgun (WGS) entry which is preliminary data.</text>
</comment>
<feature type="transmembrane region" description="Helical" evidence="8">
    <location>
        <begin position="188"/>
        <end position="207"/>
    </location>
</feature>
<evidence type="ECO:0000313" key="9">
    <source>
        <dbReference type="EMBL" id="TGU74129.1"/>
    </source>
</evidence>
<keyword evidence="6 8" id="KW-1133">Transmembrane helix</keyword>
<keyword evidence="5 8" id="KW-0812">Transmembrane</keyword>
<dbReference type="PANTHER" id="PTHR30269:SF0">
    <property type="entry name" value="MEMBRANE TRANSPORTER PROTEIN YFCA-RELATED"/>
    <property type="match status" value="1"/>
</dbReference>
<feature type="transmembrane region" description="Helical" evidence="8">
    <location>
        <begin position="16"/>
        <end position="35"/>
    </location>
</feature>
<dbReference type="AlphaFoldDB" id="A0A4S1CKC6"/>
<evidence type="ECO:0000256" key="4">
    <source>
        <dbReference type="ARBA" id="ARBA00022475"/>
    </source>
</evidence>
<feature type="transmembrane region" description="Helical" evidence="8">
    <location>
        <begin position="47"/>
        <end position="65"/>
    </location>
</feature>
<feature type="transmembrane region" description="Helical" evidence="8">
    <location>
        <begin position="241"/>
        <end position="259"/>
    </location>
</feature>
<dbReference type="PANTHER" id="PTHR30269">
    <property type="entry name" value="TRANSMEMBRANE PROTEIN YFCA"/>
    <property type="match status" value="1"/>
</dbReference>